<gene>
    <name evidence="1" type="ORF">DRF57_10420</name>
</gene>
<reference evidence="1 2" key="1">
    <citation type="journal article" date="2010" name="Syst. Appl. Microbiol.">
        <title>Four new species of Chryseobacterium from the rhizosphere of coastal sand dune plants, Chryseobacterium elymi sp. nov., Chryseobacterium hagamense sp. nov., Chryseobacterium lathyri sp. nov. and Chryseobacterium rhizosphaerae sp. nov.</title>
        <authorList>
            <person name="Cho S.H."/>
            <person name="Lee K.S."/>
            <person name="Shin D.S."/>
            <person name="Han J.H."/>
            <person name="Park K.S."/>
            <person name="Lee C.H."/>
            <person name="Park K.H."/>
            <person name="Kim S.B."/>
        </authorList>
    </citation>
    <scope>NUCLEOTIDE SEQUENCE [LARGE SCALE GENOMIC DNA]</scope>
    <source>
        <strain evidence="1 2">KCTC 22548</strain>
    </source>
</reference>
<comment type="caution">
    <text evidence="1">The sequence shown here is derived from an EMBL/GenBank/DDBJ whole genome shotgun (WGS) entry which is preliminary data.</text>
</comment>
<proteinExistence type="predicted"/>
<dbReference type="Proteomes" id="UP000256491">
    <property type="component" value="Unassembled WGS sequence"/>
</dbReference>
<dbReference type="EMBL" id="QNUF01000010">
    <property type="protein sequence ID" value="REC75427.1"/>
    <property type="molecule type" value="Genomic_DNA"/>
</dbReference>
<organism evidence="1 2">
    <name type="scientific">Chryseobacterium rhizosphaerae</name>
    <dbReference type="NCBI Taxonomy" id="395937"/>
    <lineage>
        <taxon>Bacteria</taxon>
        <taxon>Pseudomonadati</taxon>
        <taxon>Bacteroidota</taxon>
        <taxon>Flavobacteriia</taxon>
        <taxon>Flavobacteriales</taxon>
        <taxon>Weeksellaceae</taxon>
        <taxon>Chryseobacterium group</taxon>
        <taxon>Chryseobacterium</taxon>
    </lineage>
</organism>
<evidence type="ECO:0000313" key="2">
    <source>
        <dbReference type="Proteomes" id="UP000256491"/>
    </source>
</evidence>
<name>A0ABX9ILF9_9FLAO</name>
<keyword evidence="2" id="KW-1185">Reference proteome</keyword>
<accession>A0ABX9ILF9</accession>
<sequence length="112" mass="13020">MEIDTFKNQLTELLCHDFNTWNAVLNNTQPEGYICNHWKVDIDSKNINIDLNTGMFVVDDGFLSSHITFVKNGNKHNEFYNKAFTVKGKFENKGLNLFELKDIDVDIEIDIF</sequence>
<dbReference type="RefSeq" id="WP_047486712.1">
    <property type="nucleotide sequence ID" value="NZ_BJYH01000005.1"/>
</dbReference>
<evidence type="ECO:0000313" key="1">
    <source>
        <dbReference type="EMBL" id="REC75427.1"/>
    </source>
</evidence>
<protein>
    <submittedName>
        <fullName evidence="1">Uncharacterized protein</fullName>
    </submittedName>
</protein>